<evidence type="ECO:0000256" key="7">
    <source>
        <dbReference type="ARBA" id="ARBA00022705"/>
    </source>
</evidence>
<evidence type="ECO:0000256" key="1">
    <source>
        <dbReference type="ARBA" id="ARBA00001966"/>
    </source>
</evidence>
<keyword evidence="17" id="KW-0411">Iron-sulfur</keyword>
<evidence type="ECO:0000256" key="14">
    <source>
        <dbReference type="ARBA" id="ARBA00022806"/>
    </source>
</evidence>
<reference evidence="27" key="1">
    <citation type="submission" date="2022-11" db="EMBL/GenBank/DDBJ databases">
        <title>Genome Sequence of Cubamyces cubensis.</title>
        <authorList>
            <person name="Buettner E."/>
        </authorList>
    </citation>
    <scope>NUCLEOTIDE SEQUENCE</scope>
    <source>
        <strain evidence="27">MPL-01</strain>
    </source>
</reference>
<dbReference type="PANTHER" id="PTHR43788:SF8">
    <property type="entry name" value="DNA-BINDING PROTEIN SMUBP-2"/>
    <property type="match status" value="1"/>
</dbReference>
<feature type="domain" description="DNA replication factor Dna2 N-terminal" evidence="24">
    <location>
        <begin position="164"/>
        <end position="375"/>
    </location>
</feature>
<comment type="cofactor">
    <cofactor evidence="1">
        <name>[4Fe-4S] cluster</name>
        <dbReference type="ChEBI" id="CHEBI:49883"/>
    </cofactor>
</comment>
<keyword evidence="13" id="KW-0378">Hydrolase</keyword>
<evidence type="ECO:0000256" key="22">
    <source>
        <dbReference type="ARBA" id="ARBA00047995"/>
    </source>
</evidence>
<comment type="caution">
    <text evidence="27">The sequence shown here is derived from an EMBL/GenBank/DDBJ whole genome shotgun (WGS) entry which is preliminary data.</text>
</comment>
<keyword evidence="18" id="KW-0238">DNA-binding</keyword>
<evidence type="ECO:0000256" key="5">
    <source>
        <dbReference type="ARBA" id="ARBA00021516"/>
    </source>
</evidence>
<dbReference type="PANTHER" id="PTHR43788">
    <property type="entry name" value="DNA2/NAM7 HELICASE FAMILY MEMBER"/>
    <property type="match status" value="1"/>
</dbReference>
<protein>
    <recommendedName>
        <fullName evidence="5">DNA replication ATP-dependent helicase/nuclease DNA2</fullName>
        <ecNumber evidence="4">3.6.4.12</ecNumber>
    </recommendedName>
</protein>
<feature type="domain" description="DNA2/NAM7 helicase helicase" evidence="25">
    <location>
        <begin position="758"/>
        <end position="850"/>
    </location>
</feature>
<keyword evidence="10" id="KW-0547">Nucleotide-binding</keyword>
<dbReference type="Pfam" id="PF08696">
    <property type="entry name" value="Dna2"/>
    <property type="match status" value="1"/>
</dbReference>
<accession>A0AAD7TX38</accession>
<feature type="domain" description="DNA2/NAM7 helicase helicase" evidence="25">
    <location>
        <begin position="857"/>
        <end position="927"/>
    </location>
</feature>
<dbReference type="Pfam" id="PF13087">
    <property type="entry name" value="AAA_12"/>
    <property type="match status" value="1"/>
</dbReference>
<dbReference type="GO" id="GO:0043139">
    <property type="term" value="F:5'-3' DNA helicase activity"/>
    <property type="evidence" value="ECO:0007669"/>
    <property type="project" value="TreeGrafter"/>
</dbReference>
<dbReference type="EMBL" id="JAPEVG010000068">
    <property type="protein sequence ID" value="KAJ8488088.1"/>
    <property type="molecule type" value="Genomic_DNA"/>
</dbReference>
<keyword evidence="15" id="KW-0067">ATP-binding</keyword>
<keyword evidence="16" id="KW-0408">Iron</keyword>
<keyword evidence="12" id="KW-0227">DNA damage</keyword>
<dbReference type="SUPFAM" id="SSF52540">
    <property type="entry name" value="P-loop containing nucleoside triphosphate hydrolases"/>
    <property type="match status" value="1"/>
</dbReference>
<evidence type="ECO:0000313" key="28">
    <source>
        <dbReference type="Proteomes" id="UP001215151"/>
    </source>
</evidence>
<feature type="domain" description="DNA2/NAM7 helicase-like C-terminal" evidence="26">
    <location>
        <begin position="935"/>
        <end position="1148"/>
    </location>
</feature>
<dbReference type="Pfam" id="PF13086">
    <property type="entry name" value="AAA_11"/>
    <property type="match status" value="2"/>
</dbReference>
<dbReference type="InterPro" id="IPR011604">
    <property type="entry name" value="PDDEXK-like_dom_sf"/>
</dbReference>
<dbReference type="AlphaFoldDB" id="A0AAD7TX38"/>
<dbReference type="InterPro" id="IPR014808">
    <property type="entry name" value="DNA_replication_fac_Dna2_N"/>
</dbReference>
<keyword evidence="11" id="KW-0255">Endonuclease</keyword>
<dbReference type="CDD" id="cd18808">
    <property type="entry name" value="SF1_C_Upf1"/>
    <property type="match status" value="1"/>
</dbReference>
<evidence type="ECO:0000256" key="9">
    <source>
        <dbReference type="ARBA" id="ARBA00022723"/>
    </source>
</evidence>
<evidence type="ECO:0000256" key="23">
    <source>
        <dbReference type="SAM" id="MobiDB-lite"/>
    </source>
</evidence>
<dbReference type="GO" id="GO:0051539">
    <property type="term" value="F:4 iron, 4 sulfur cluster binding"/>
    <property type="evidence" value="ECO:0007669"/>
    <property type="project" value="UniProtKB-KW"/>
</dbReference>
<evidence type="ECO:0000256" key="11">
    <source>
        <dbReference type="ARBA" id="ARBA00022759"/>
    </source>
</evidence>
<evidence type="ECO:0000256" key="8">
    <source>
        <dbReference type="ARBA" id="ARBA00022722"/>
    </source>
</evidence>
<dbReference type="GO" id="GO:0005634">
    <property type="term" value="C:nucleus"/>
    <property type="evidence" value="ECO:0007669"/>
    <property type="project" value="UniProtKB-SubCell"/>
</dbReference>
<dbReference type="FunFam" id="3.40.50.300:FF:000789">
    <property type="entry name" value="DNA replication ATP-dependent helicase/nuclease DNA2"/>
    <property type="match status" value="1"/>
</dbReference>
<feature type="region of interest" description="Disordered" evidence="23">
    <location>
        <begin position="29"/>
        <end position="57"/>
    </location>
</feature>
<proteinExistence type="inferred from homology"/>
<evidence type="ECO:0000256" key="13">
    <source>
        <dbReference type="ARBA" id="ARBA00022801"/>
    </source>
</evidence>
<dbReference type="InterPro" id="IPR050534">
    <property type="entry name" value="Coronavir_polyprotein_1ab"/>
</dbReference>
<evidence type="ECO:0000256" key="3">
    <source>
        <dbReference type="ARBA" id="ARBA00007913"/>
    </source>
</evidence>
<dbReference type="InterPro" id="IPR041677">
    <property type="entry name" value="DNA2/NAM7_AAA_11"/>
</dbReference>
<dbReference type="GO" id="GO:0005524">
    <property type="term" value="F:ATP binding"/>
    <property type="evidence" value="ECO:0007669"/>
    <property type="project" value="UniProtKB-KW"/>
</dbReference>
<evidence type="ECO:0000256" key="19">
    <source>
        <dbReference type="ARBA" id="ARBA00023204"/>
    </source>
</evidence>
<dbReference type="GO" id="GO:0017116">
    <property type="term" value="F:single-stranded DNA helicase activity"/>
    <property type="evidence" value="ECO:0007669"/>
    <property type="project" value="InterPro"/>
</dbReference>
<dbReference type="Gene3D" id="3.90.320.10">
    <property type="match status" value="1"/>
</dbReference>
<comment type="similarity">
    <text evidence="3">Belongs to the DNA2/NAM7 helicase family.</text>
</comment>
<dbReference type="InterPro" id="IPR041679">
    <property type="entry name" value="DNA2/NAM7-like_C"/>
</dbReference>
<sequence length="1244" mass="139175">MPPVTHSEAEESNFLDSLFAELDSSTPAVAAFSSPPRSKRVGAAQPRTPLRTARPTGSLRRTPVIGVENGASTIEDRGVHTIAFDDVDYDALMEGVEDWDWDDMNSDCMSPRKSSPVKPKRSRFSVAHQKRRGNAATRCVVKNIEQRFPSGRLEKILSVSVVPTKDIREIVLRDDWTHADVRVGDTVNVIGEWDTIDPPNHASSMRIIVCSKHNLFVHHPDVLLTATSLSNASQCLRKPLLSNMVRSSSDVTPALVWGNMLHEVMQTCLSVARWDDKFIDKQITEVAQRGLGELLRLDMGIDQAIIEVKSKAKGLKAFAEKYISQSPKPGAFLTNTRAAQGESSLLAIPHLYDVEEDIWSPTYGLKGKIDASVEAVVHDIDDHSTPFARAAPKVNKNSSPMPFEIKTGRAVAGMEHRAQTMLYTLLMGERYGVDVPSGLLYYTQSEEVVRVPAARNEIRALFVLRNDMAGYIMRRLRTTAYLSGLQDEEADEQDINAGVEPFLPPTIDDHRTCGKCYALDTCMLYRKAVEEVEDDTSDIADIYALKTGHLTPDQAAFFKKWEALISLEEKDLIRFRKELWTMSAEEREEKGRCFGNMLLDASYHPQATLKPTSQKESKIHRSTYRFVKSLSGSTSLLSGHMSVGDAVTISVEPELLAFSRGFIVELSPDAVVVGVDHELDEELIVDRLHSRRGTFMDRIIYRIDKDELFGGMARMRDNLAQLFYAGSDSRWLELVVDLAKPRFIEDDPDAESARTLSKLNENQRRAVRKVMCAQDYALILGMPGTGKTTVIAAIIKELVRAGKTVLLSSYTHSAVDTILSKLDDADFSILRLGNLDKIHPAIQKYTLAARPLAKTIEQLEQQVMSPPVVATTCLTIDHPLFSRRTFDYCIVDEASQITLPTCLGPLRFAEKFVLVGDHFQLPPLVKNRAARKGGLEVSLFRRLSDAHPAAVVDLTHQYRMNSDIMVLSNKLIYSDRLKCGSEAVANQTLKLPNAKFLQFLHANSTCRTSKCCWLKTLMSESCKAVFVDTDQVPARDSRVGDLVENKVEAELVYQITECLLGCGVAQDQIGVISLYRQQLKLLSYLLQDRKDLEILTADRSQGRDKDCIIISMVRSNDDGLIGELVKDWRRMNVSFTRARSKLIIIGSRKTLQGAPLLSEFFDLMESRDWILTLPPDAHLMHDFSFHTPRKRSAEEISQEGDIFGTRRITQNGEKGVKRSKNVGASEESILKGRPLLRDVVNAHK</sequence>
<dbReference type="InterPro" id="IPR026851">
    <property type="entry name" value="Dna2/JHS1_DEXXQ-box"/>
</dbReference>
<comment type="subcellular location">
    <subcellularLocation>
        <location evidence="2">Nucleus</location>
    </subcellularLocation>
</comment>
<keyword evidence="20" id="KW-0539">Nucleus</keyword>
<evidence type="ECO:0000256" key="2">
    <source>
        <dbReference type="ARBA" id="ARBA00004123"/>
    </source>
</evidence>
<evidence type="ECO:0000259" key="25">
    <source>
        <dbReference type="Pfam" id="PF13086"/>
    </source>
</evidence>
<dbReference type="GO" id="GO:0016787">
    <property type="term" value="F:hydrolase activity"/>
    <property type="evidence" value="ECO:0007669"/>
    <property type="project" value="UniProtKB-KW"/>
</dbReference>
<evidence type="ECO:0000256" key="20">
    <source>
        <dbReference type="ARBA" id="ARBA00023242"/>
    </source>
</evidence>
<evidence type="ECO:0000256" key="6">
    <source>
        <dbReference type="ARBA" id="ARBA00022485"/>
    </source>
</evidence>
<evidence type="ECO:0000256" key="4">
    <source>
        <dbReference type="ARBA" id="ARBA00012551"/>
    </source>
</evidence>
<name>A0AAD7TX38_9APHY</name>
<dbReference type="Gene3D" id="3.40.50.300">
    <property type="entry name" value="P-loop containing nucleotide triphosphate hydrolases"/>
    <property type="match status" value="2"/>
</dbReference>
<keyword evidence="9" id="KW-0479">Metal-binding</keyword>
<evidence type="ECO:0000259" key="24">
    <source>
        <dbReference type="Pfam" id="PF08696"/>
    </source>
</evidence>
<keyword evidence="19" id="KW-0234">DNA repair</keyword>
<keyword evidence="21" id="KW-0511">Multifunctional enzyme</keyword>
<dbReference type="GO" id="GO:0004519">
    <property type="term" value="F:endonuclease activity"/>
    <property type="evidence" value="ECO:0007669"/>
    <property type="project" value="UniProtKB-KW"/>
</dbReference>
<evidence type="ECO:0000256" key="17">
    <source>
        <dbReference type="ARBA" id="ARBA00023014"/>
    </source>
</evidence>
<evidence type="ECO:0000256" key="21">
    <source>
        <dbReference type="ARBA" id="ARBA00023268"/>
    </source>
</evidence>
<dbReference type="GO" id="GO:0003677">
    <property type="term" value="F:DNA binding"/>
    <property type="evidence" value="ECO:0007669"/>
    <property type="project" value="UniProtKB-KW"/>
</dbReference>
<evidence type="ECO:0000256" key="18">
    <source>
        <dbReference type="ARBA" id="ARBA00023125"/>
    </source>
</evidence>
<dbReference type="InterPro" id="IPR027417">
    <property type="entry name" value="P-loop_NTPase"/>
</dbReference>
<dbReference type="Proteomes" id="UP001215151">
    <property type="component" value="Unassembled WGS sequence"/>
</dbReference>
<keyword evidence="28" id="KW-1185">Reference proteome</keyword>
<dbReference type="CDD" id="cd18041">
    <property type="entry name" value="DEXXQc_DNA2"/>
    <property type="match status" value="1"/>
</dbReference>
<evidence type="ECO:0000313" key="27">
    <source>
        <dbReference type="EMBL" id="KAJ8488088.1"/>
    </source>
</evidence>
<keyword evidence="14" id="KW-0347">Helicase</keyword>
<dbReference type="EC" id="3.6.4.12" evidence="4"/>
<evidence type="ECO:0000256" key="10">
    <source>
        <dbReference type="ARBA" id="ARBA00022741"/>
    </source>
</evidence>
<evidence type="ECO:0000259" key="26">
    <source>
        <dbReference type="Pfam" id="PF13087"/>
    </source>
</evidence>
<keyword evidence="6" id="KW-0004">4Fe-4S</keyword>
<evidence type="ECO:0000256" key="12">
    <source>
        <dbReference type="ARBA" id="ARBA00022763"/>
    </source>
</evidence>
<dbReference type="GO" id="GO:0006281">
    <property type="term" value="P:DNA repair"/>
    <property type="evidence" value="ECO:0007669"/>
    <property type="project" value="UniProtKB-KW"/>
</dbReference>
<evidence type="ECO:0000256" key="15">
    <source>
        <dbReference type="ARBA" id="ARBA00022840"/>
    </source>
</evidence>
<dbReference type="GO" id="GO:0046872">
    <property type="term" value="F:metal ion binding"/>
    <property type="evidence" value="ECO:0007669"/>
    <property type="project" value="UniProtKB-KW"/>
</dbReference>
<organism evidence="27 28">
    <name type="scientific">Trametes cubensis</name>
    <dbReference type="NCBI Taxonomy" id="1111947"/>
    <lineage>
        <taxon>Eukaryota</taxon>
        <taxon>Fungi</taxon>
        <taxon>Dikarya</taxon>
        <taxon>Basidiomycota</taxon>
        <taxon>Agaricomycotina</taxon>
        <taxon>Agaricomycetes</taxon>
        <taxon>Polyporales</taxon>
        <taxon>Polyporaceae</taxon>
        <taxon>Trametes</taxon>
    </lineage>
</organism>
<dbReference type="FunFam" id="3.40.50.300:FF:001170">
    <property type="entry name" value="DNA replication helicase Dna2"/>
    <property type="match status" value="1"/>
</dbReference>
<dbReference type="CDD" id="cd22318">
    <property type="entry name" value="DNA2_N-like"/>
    <property type="match status" value="1"/>
</dbReference>
<gene>
    <name evidence="27" type="ORF">ONZ51_g3784</name>
</gene>
<dbReference type="GO" id="GO:0006260">
    <property type="term" value="P:DNA replication"/>
    <property type="evidence" value="ECO:0007669"/>
    <property type="project" value="UniProtKB-KW"/>
</dbReference>
<keyword evidence="7" id="KW-0235">DNA replication</keyword>
<comment type="catalytic activity">
    <reaction evidence="22">
        <text>ATP + H2O = ADP + phosphate + H(+)</text>
        <dbReference type="Rhea" id="RHEA:13065"/>
        <dbReference type="ChEBI" id="CHEBI:15377"/>
        <dbReference type="ChEBI" id="CHEBI:15378"/>
        <dbReference type="ChEBI" id="CHEBI:30616"/>
        <dbReference type="ChEBI" id="CHEBI:43474"/>
        <dbReference type="ChEBI" id="CHEBI:456216"/>
        <dbReference type="EC" id="3.6.4.12"/>
    </reaction>
</comment>
<dbReference type="InterPro" id="IPR047187">
    <property type="entry name" value="SF1_C_Upf1"/>
</dbReference>
<evidence type="ECO:0000256" key="16">
    <source>
        <dbReference type="ARBA" id="ARBA00023004"/>
    </source>
</evidence>
<keyword evidence="8" id="KW-0540">Nuclease</keyword>